<evidence type="ECO:0000313" key="9">
    <source>
        <dbReference type="EMBL" id="MDA1362620.1"/>
    </source>
</evidence>
<sequence length="286" mass="30180">MPSGAVESRHTRPPGRRRSLRERIALALQERFALAALLALPLGIALAGPFLPVADGDRTQPFDPAAPWPGTDYLGTSVLDGVLDGGWGIVVTAAAATALAFLVGLPIGLVAAATRRRWLDEMLMRPFDLLLALPSLLLMLLLASIAPPTAWMLVLIVALVNLPDIARIVRAAALETAHRPAVEAMWLQGESWWRTSIGYIARSILPTVAADAGVRLVGAFYLVAAASFLGVGAGPEASDWAVMVDVNRGGIFLSPWGVVLPAALLVALSVGLNLLFDRLLARKAAA</sequence>
<dbReference type="AlphaFoldDB" id="A0A9X3T669"/>
<feature type="transmembrane region" description="Helical" evidence="7">
    <location>
        <begin position="253"/>
        <end position="276"/>
    </location>
</feature>
<evidence type="ECO:0000256" key="2">
    <source>
        <dbReference type="ARBA" id="ARBA00022448"/>
    </source>
</evidence>
<dbReference type="PANTHER" id="PTHR43386:SF25">
    <property type="entry name" value="PEPTIDE ABC TRANSPORTER PERMEASE PROTEIN"/>
    <property type="match status" value="1"/>
</dbReference>
<dbReference type="GO" id="GO:0055085">
    <property type="term" value="P:transmembrane transport"/>
    <property type="evidence" value="ECO:0007669"/>
    <property type="project" value="InterPro"/>
</dbReference>
<gene>
    <name evidence="9" type="ORF">O1R50_23565</name>
</gene>
<evidence type="ECO:0000313" key="10">
    <source>
        <dbReference type="Proteomes" id="UP001146067"/>
    </source>
</evidence>
<keyword evidence="10" id="KW-1185">Reference proteome</keyword>
<evidence type="ECO:0000259" key="8">
    <source>
        <dbReference type="PROSITE" id="PS50928"/>
    </source>
</evidence>
<feature type="transmembrane region" description="Helical" evidence="7">
    <location>
        <begin position="212"/>
        <end position="233"/>
    </location>
</feature>
<evidence type="ECO:0000256" key="7">
    <source>
        <dbReference type="RuleBase" id="RU363032"/>
    </source>
</evidence>
<reference evidence="9" key="1">
    <citation type="submission" date="2022-12" db="EMBL/GenBank/DDBJ databases">
        <title>Gycomyces niveus sp.nov.,a novel actinomycete isolated from soil in Shouguan.</title>
        <authorList>
            <person name="Yang X."/>
        </authorList>
    </citation>
    <scope>NUCLEOTIDE SEQUENCE</scope>
    <source>
        <strain evidence="9">NEAU-A15</strain>
    </source>
</reference>
<proteinExistence type="inferred from homology"/>
<dbReference type="Proteomes" id="UP001146067">
    <property type="component" value="Unassembled WGS sequence"/>
</dbReference>
<keyword evidence="6 7" id="KW-0472">Membrane</keyword>
<accession>A0A9X3T669</accession>
<feature type="transmembrane region" description="Helical" evidence="7">
    <location>
        <begin position="87"/>
        <end position="114"/>
    </location>
</feature>
<evidence type="ECO:0000256" key="6">
    <source>
        <dbReference type="ARBA" id="ARBA00023136"/>
    </source>
</evidence>
<protein>
    <submittedName>
        <fullName evidence="9">ABC transporter permease subunit</fullName>
    </submittedName>
</protein>
<evidence type="ECO:0000256" key="1">
    <source>
        <dbReference type="ARBA" id="ARBA00004651"/>
    </source>
</evidence>
<evidence type="ECO:0000256" key="5">
    <source>
        <dbReference type="ARBA" id="ARBA00022989"/>
    </source>
</evidence>
<dbReference type="InterPro" id="IPR035906">
    <property type="entry name" value="MetI-like_sf"/>
</dbReference>
<feature type="transmembrane region" description="Helical" evidence="7">
    <location>
        <begin position="151"/>
        <end position="169"/>
    </location>
</feature>
<dbReference type="Gene3D" id="1.10.3720.10">
    <property type="entry name" value="MetI-like"/>
    <property type="match status" value="1"/>
</dbReference>
<dbReference type="RefSeq" id="WP_270112705.1">
    <property type="nucleotide sequence ID" value="NZ_JAPZVP010000026.1"/>
</dbReference>
<comment type="similarity">
    <text evidence="7">Belongs to the binding-protein-dependent transport system permease family.</text>
</comment>
<feature type="transmembrane region" description="Helical" evidence="7">
    <location>
        <begin position="126"/>
        <end position="145"/>
    </location>
</feature>
<comment type="subcellular location">
    <subcellularLocation>
        <location evidence="1 7">Cell membrane</location>
        <topology evidence="1 7">Multi-pass membrane protein</topology>
    </subcellularLocation>
</comment>
<keyword evidence="4 7" id="KW-0812">Transmembrane</keyword>
<dbReference type="EMBL" id="JAPZVP010000026">
    <property type="protein sequence ID" value="MDA1362620.1"/>
    <property type="molecule type" value="Genomic_DNA"/>
</dbReference>
<organism evidence="9 10">
    <name type="scientific">Glycomyces luteolus</name>
    <dbReference type="NCBI Taxonomy" id="2670330"/>
    <lineage>
        <taxon>Bacteria</taxon>
        <taxon>Bacillati</taxon>
        <taxon>Actinomycetota</taxon>
        <taxon>Actinomycetes</taxon>
        <taxon>Glycomycetales</taxon>
        <taxon>Glycomycetaceae</taxon>
        <taxon>Glycomyces</taxon>
    </lineage>
</organism>
<dbReference type="InterPro" id="IPR000515">
    <property type="entry name" value="MetI-like"/>
</dbReference>
<dbReference type="GO" id="GO:0005886">
    <property type="term" value="C:plasma membrane"/>
    <property type="evidence" value="ECO:0007669"/>
    <property type="project" value="UniProtKB-SubCell"/>
</dbReference>
<dbReference type="Pfam" id="PF00528">
    <property type="entry name" value="BPD_transp_1"/>
    <property type="match status" value="1"/>
</dbReference>
<dbReference type="InterPro" id="IPR050366">
    <property type="entry name" value="BP-dependent_transpt_permease"/>
</dbReference>
<dbReference type="CDD" id="cd06261">
    <property type="entry name" value="TM_PBP2"/>
    <property type="match status" value="1"/>
</dbReference>
<dbReference type="SUPFAM" id="SSF161098">
    <property type="entry name" value="MetI-like"/>
    <property type="match status" value="1"/>
</dbReference>
<keyword evidence="3" id="KW-1003">Cell membrane</keyword>
<comment type="caution">
    <text evidence="9">The sequence shown here is derived from an EMBL/GenBank/DDBJ whole genome shotgun (WGS) entry which is preliminary data.</text>
</comment>
<keyword evidence="5 7" id="KW-1133">Transmembrane helix</keyword>
<dbReference type="PANTHER" id="PTHR43386">
    <property type="entry name" value="OLIGOPEPTIDE TRANSPORT SYSTEM PERMEASE PROTEIN APPC"/>
    <property type="match status" value="1"/>
</dbReference>
<evidence type="ECO:0000256" key="4">
    <source>
        <dbReference type="ARBA" id="ARBA00022692"/>
    </source>
</evidence>
<keyword evidence="2 7" id="KW-0813">Transport</keyword>
<feature type="domain" description="ABC transmembrane type-1" evidence="8">
    <location>
        <begin position="86"/>
        <end position="276"/>
    </location>
</feature>
<evidence type="ECO:0000256" key="3">
    <source>
        <dbReference type="ARBA" id="ARBA00022475"/>
    </source>
</evidence>
<name>A0A9X3T669_9ACTN</name>
<dbReference type="PROSITE" id="PS50928">
    <property type="entry name" value="ABC_TM1"/>
    <property type="match status" value="1"/>
</dbReference>